<evidence type="ECO:0000313" key="2">
    <source>
        <dbReference type="Proteomes" id="UP000801864"/>
    </source>
</evidence>
<dbReference type="Proteomes" id="UP000801864">
    <property type="component" value="Unassembled WGS sequence"/>
</dbReference>
<reference evidence="1 2" key="1">
    <citation type="submission" date="2018-06" db="EMBL/GenBank/DDBJ databases">
        <title>Genome analysis of cellulolytic fungus Trichoderma lentiforme CFAM-422.</title>
        <authorList>
            <person name="Steindorff A.S."/>
            <person name="Formighieri E.F."/>
            <person name="Midorikawa G.E.O."/>
            <person name="Tamietti M.S."/>
            <person name="Ramos E.Z."/>
            <person name="Silva A.S."/>
            <person name="Bon E.P.S."/>
            <person name="Mendes T.D."/>
            <person name="Damaso M.C.T."/>
            <person name="Favaro L.C.L."/>
        </authorList>
    </citation>
    <scope>NUCLEOTIDE SEQUENCE [LARGE SCALE GENOMIC DNA]</scope>
    <source>
        <strain evidence="1 2">CFAM-422</strain>
    </source>
</reference>
<gene>
    <name evidence="1" type="ORF">CFAM422_007043</name>
</gene>
<proteinExistence type="predicted"/>
<evidence type="ECO:0000313" key="1">
    <source>
        <dbReference type="EMBL" id="KAF3069323.1"/>
    </source>
</evidence>
<name>A0A9P5CCK2_9HYPO</name>
<sequence length="121" mass="12882">MESRMGTDYKNNPPPCSGVAGIPVQIHKAYPCLSARPAVDLEGVCAFSHVGDIAASLGVDVYGVCEIAGWLGDDTVLAVYIRASKSLEGMAMMSWQGGGGRDLKQIQLSAWMPDDLVLLIR</sequence>
<dbReference type="EMBL" id="QLNT01000012">
    <property type="protein sequence ID" value="KAF3069323.1"/>
    <property type="molecule type" value="Genomic_DNA"/>
</dbReference>
<protein>
    <submittedName>
        <fullName evidence="1">Uncharacterized protein</fullName>
    </submittedName>
</protein>
<comment type="caution">
    <text evidence="1">The sequence shown here is derived from an EMBL/GenBank/DDBJ whole genome shotgun (WGS) entry which is preliminary data.</text>
</comment>
<organism evidence="1 2">
    <name type="scientific">Trichoderma lentiforme</name>
    <dbReference type="NCBI Taxonomy" id="1567552"/>
    <lineage>
        <taxon>Eukaryota</taxon>
        <taxon>Fungi</taxon>
        <taxon>Dikarya</taxon>
        <taxon>Ascomycota</taxon>
        <taxon>Pezizomycotina</taxon>
        <taxon>Sordariomycetes</taxon>
        <taxon>Hypocreomycetidae</taxon>
        <taxon>Hypocreales</taxon>
        <taxon>Hypocreaceae</taxon>
        <taxon>Trichoderma</taxon>
    </lineage>
</organism>
<keyword evidence="2" id="KW-1185">Reference proteome</keyword>
<dbReference type="AlphaFoldDB" id="A0A9P5CCK2"/>
<accession>A0A9P5CCK2</accession>